<reference evidence="2 3" key="1">
    <citation type="submission" date="2015-02" db="EMBL/GenBank/DDBJ databases">
        <title>Draft genome of a novel marine cyanobacterium (Chroococcales) isolated from South Atlantic Ocean.</title>
        <authorList>
            <person name="Rigonato J."/>
            <person name="Alvarenga D.O."/>
            <person name="Branco L.H."/>
            <person name="Varani A.M."/>
            <person name="Brandini F.P."/>
            <person name="Fiore M.F."/>
        </authorList>
    </citation>
    <scope>NUCLEOTIDE SEQUENCE [LARGE SCALE GENOMIC DNA]</scope>
    <source>
        <strain evidence="2 3">CENA595</strain>
    </source>
</reference>
<dbReference type="PATRIC" id="fig|1618023.3.peg.4984"/>
<evidence type="ECO:0000313" key="3">
    <source>
        <dbReference type="Proteomes" id="UP000032452"/>
    </source>
</evidence>
<evidence type="ECO:0000313" key="2">
    <source>
        <dbReference type="EMBL" id="KJH72983.1"/>
    </source>
</evidence>
<sequence length="236" mass="25423">MKLNSTVILTLILLTVMVGAGYASAIFAYGVGHEALKSVTKPDARPATKIKAKKPTSQKDGTLVFLKEQDIVATVKERISGKGKKARPQKRQSQDKQSNKDAAAPKTQLVAATEPLQPGFPISSNKDEGVTLNVQSARYTGGALLLKVNFKNEGDRTVKFLYSFMDVTDDRGRVLSANTEGLPAEIPPDGKTFAGTVSIPTALLDDVKKLSLELTDYPDQKLQLQVANVPVSSLVR</sequence>
<name>A0A0D8ZW32_9CYAN</name>
<gene>
    <name evidence="2" type="ORF">UH38_02600</name>
</gene>
<protein>
    <submittedName>
        <fullName evidence="2">Uncharacterized protein</fullName>
    </submittedName>
</protein>
<evidence type="ECO:0000256" key="1">
    <source>
        <dbReference type="SAM" id="MobiDB-lite"/>
    </source>
</evidence>
<dbReference type="STRING" id="1618023.UH38_02600"/>
<feature type="region of interest" description="Disordered" evidence="1">
    <location>
        <begin position="77"/>
        <end position="106"/>
    </location>
</feature>
<comment type="caution">
    <text evidence="2">The sequence shown here is derived from an EMBL/GenBank/DDBJ whole genome shotgun (WGS) entry which is preliminary data.</text>
</comment>
<proteinExistence type="predicted"/>
<organism evidence="2 3">
    <name type="scientific">Aliterella atlantica CENA595</name>
    <dbReference type="NCBI Taxonomy" id="1618023"/>
    <lineage>
        <taxon>Bacteria</taxon>
        <taxon>Bacillati</taxon>
        <taxon>Cyanobacteriota</taxon>
        <taxon>Cyanophyceae</taxon>
        <taxon>Chroococcidiopsidales</taxon>
        <taxon>Aliterellaceae</taxon>
        <taxon>Aliterella</taxon>
    </lineage>
</organism>
<dbReference type="AlphaFoldDB" id="A0A0D8ZW32"/>
<dbReference type="OrthoDB" id="467587at2"/>
<keyword evidence="3" id="KW-1185">Reference proteome</keyword>
<dbReference type="Proteomes" id="UP000032452">
    <property type="component" value="Unassembled WGS sequence"/>
</dbReference>
<dbReference type="EMBL" id="JYON01000002">
    <property type="protein sequence ID" value="KJH72983.1"/>
    <property type="molecule type" value="Genomic_DNA"/>
</dbReference>
<accession>A0A0D8ZW32</accession>
<dbReference type="RefSeq" id="WP_045053074.1">
    <property type="nucleotide sequence ID" value="NZ_CAWMDP010000059.1"/>
</dbReference>
<feature type="compositionally biased region" description="Basic residues" evidence="1">
    <location>
        <begin position="81"/>
        <end position="90"/>
    </location>
</feature>